<feature type="domain" description="Copper amine oxidase-like N-terminal" evidence="3">
    <location>
        <begin position="28"/>
        <end position="87"/>
    </location>
</feature>
<dbReference type="Proteomes" id="UP000012081">
    <property type="component" value="Unassembled WGS sequence"/>
</dbReference>
<dbReference type="InterPro" id="IPR012854">
    <property type="entry name" value="Cu_amine_oxidase-like_N"/>
</dbReference>
<evidence type="ECO:0000259" key="3">
    <source>
        <dbReference type="Pfam" id="PF07833"/>
    </source>
</evidence>
<feature type="signal peptide" evidence="2">
    <location>
        <begin position="1"/>
        <end position="27"/>
    </location>
</feature>
<keyword evidence="2" id="KW-0732">Signal</keyword>
<keyword evidence="1" id="KW-0175">Coiled coil</keyword>
<feature type="coiled-coil region" evidence="1">
    <location>
        <begin position="97"/>
        <end position="138"/>
    </location>
</feature>
<gene>
    <name evidence="4" type="ORF">I532_18532</name>
</gene>
<feature type="chain" id="PRO_5004095452" description="Copper amine oxidase-like N-terminal domain-containing protein" evidence="2">
    <location>
        <begin position="28"/>
        <end position="248"/>
    </location>
</feature>
<comment type="caution">
    <text evidence="4">The sequence shown here is derived from an EMBL/GenBank/DDBJ whole genome shotgun (WGS) entry which is preliminary data.</text>
</comment>
<keyword evidence="5" id="KW-1185">Reference proteome</keyword>
<name>M8E711_9BACL</name>
<dbReference type="EMBL" id="APBN01000009">
    <property type="protein sequence ID" value="EMT51245.1"/>
    <property type="molecule type" value="Genomic_DNA"/>
</dbReference>
<reference evidence="4 5" key="1">
    <citation type="submission" date="2013-03" db="EMBL/GenBank/DDBJ databases">
        <title>Assembly of a new bacterial strain Brevibacillus borstelensis AK1.</title>
        <authorList>
            <person name="Rajan I."/>
            <person name="PoliReddy D."/>
            <person name="Sugumar T."/>
            <person name="Rathinam K."/>
            <person name="Alqarawi S."/>
            <person name="Khalil A.B."/>
            <person name="Sivakumar N."/>
        </authorList>
    </citation>
    <scope>NUCLEOTIDE SEQUENCE [LARGE SCALE GENOMIC DNA]</scope>
    <source>
        <strain evidence="4 5">AK1</strain>
    </source>
</reference>
<dbReference type="Pfam" id="PF07833">
    <property type="entry name" value="Cu_amine_oxidN1"/>
    <property type="match status" value="1"/>
</dbReference>
<accession>M8E711</accession>
<evidence type="ECO:0000313" key="4">
    <source>
        <dbReference type="EMBL" id="EMT51245.1"/>
    </source>
</evidence>
<dbReference type="OrthoDB" id="9780101at2"/>
<evidence type="ECO:0000256" key="2">
    <source>
        <dbReference type="SAM" id="SignalP"/>
    </source>
</evidence>
<protein>
    <recommendedName>
        <fullName evidence="3">Copper amine oxidase-like N-terminal domain-containing protein</fullName>
    </recommendedName>
</protein>
<dbReference type="SUPFAM" id="SSF55383">
    <property type="entry name" value="Copper amine oxidase, domain N"/>
    <property type="match status" value="1"/>
</dbReference>
<dbReference type="InterPro" id="IPR036582">
    <property type="entry name" value="Mao_N_sf"/>
</dbReference>
<dbReference type="PATRIC" id="fig|1300222.3.peg.3889"/>
<evidence type="ECO:0000256" key="1">
    <source>
        <dbReference type="SAM" id="Coils"/>
    </source>
</evidence>
<evidence type="ECO:0000313" key="5">
    <source>
        <dbReference type="Proteomes" id="UP000012081"/>
    </source>
</evidence>
<dbReference type="Gene3D" id="1.20.5.340">
    <property type="match status" value="1"/>
</dbReference>
<sequence length="248" mass="28051">MWKKKWVPILSSVVLAGATFLPVTTDAAVGKKNVQASYNNIKVMYNGVNVPTTIEPFIVNGSTYIPVRMMANVFNKDVVWNGTTYTIDVKDRPDTRVTALQAEVATKDAKIKDLEAKIADLEDEIDDLKDRKSSKDDDVDDRIDDLETDLNDDYGDYEDLEWDISLSGDEDDISVEIAIDFDDYEDEFNDLTKSQLKKLVKEICNDIWDEFEDANIDGEIIDSVEDDLQYEFSGDGDDHDIEFDGSTI</sequence>
<dbReference type="RefSeq" id="WP_003390080.1">
    <property type="nucleotide sequence ID" value="NZ_APBN01000009.1"/>
</dbReference>
<organism evidence="4 5">
    <name type="scientific">Brevibacillus borstelensis AK1</name>
    <dbReference type="NCBI Taxonomy" id="1300222"/>
    <lineage>
        <taxon>Bacteria</taxon>
        <taxon>Bacillati</taxon>
        <taxon>Bacillota</taxon>
        <taxon>Bacilli</taxon>
        <taxon>Bacillales</taxon>
        <taxon>Paenibacillaceae</taxon>
        <taxon>Brevibacillus</taxon>
    </lineage>
</organism>
<dbReference type="AlphaFoldDB" id="M8E711"/>
<dbReference type="Gene3D" id="3.30.457.10">
    <property type="entry name" value="Copper amine oxidase-like, N-terminal domain"/>
    <property type="match status" value="1"/>
</dbReference>
<dbReference type="STRING" id="1300222.I532_18532"/>
<proteinExistence type="predicted"/>